<comment type="caution">
    <text evidence="1">The sequence shown here is derived from an EMBL/GenBank/DDBJ whole genome shotgun (WGS) entry which is preliminary data.</text>
</comment>
<accession>A0A4Q6I5L6</accession>
<dbReference type="AlphaFoldDB" id="A0A4Q6I5L6"/>
<dbReference type="OrthoDB" id="7163299at2"/>
<name>A0A4Q6I5L6_9RICK</name>
<protein>
    <submittedName>
        <fullName evidence="1">Uncharacterized protein</fullName>
    </submittedName>
</protein>
<reference evidence="1 2" key="1">
    <citation type="submission" date="2018-06" db="EMBL/GenBank/DDBJ databases">
        <title>Complete Genome Sequence of Ehrlichia minasensis Isolated From Cattle.</title>
        <authorList>
            <person name="Aguiar D.M."/>
            <person name="Araujo J.P.A.Jr."/>
            <person name="Nakazato L."/>
            <person name="Bard E."/>
            <person name="Cabezas-Cruz A."/>
        </authorList>
    </citation>
    <scope>NUCLEOTIDE SEQUENCE [LARGE SCALE GENOMIC DNA]</scope>
    <source>
        <strain evidence="1 2">B11</strain>
    </source>
</reference>
<dbReference type="Proteomes" id="UP000293377">
    <property type="component" value="Unassembled WGS sequence"/>
</dbReference>
<evidence type="ECO:0000313" key="1">
    <source>
        <dbReference type="EMBL" id="RZB13212.1"/>
    </source>
</evidence>
<proteinExistence type="predicted"/>
<gene>
    <name evidence="1" type="ORF">DRF75_00695</name>
</gene>
<dbReference type="RefSeq" id="WP_045171381.1">
    <property type="nucleotide sequence ID" value="NZ_QOHL01000001.1"/>
</dbReference>
<keyword evidence="2" id="KW-1185">Reference proteome</keyword>
<evidence type="ECO:0000313" key="2">
    <source>
        <dbReference type="Proteomes" id="UP000293377"/>
    </source>
</evidence>
<dbReference type="EMBL" id="QOHL01000001">
    <property type="protein sequence ID" value="RZB13212.1"/>
    <property type="molecule type" value="Genomic_DNA"/>
</dbReference>
<sequence>MRLILLFADGIPILVPEDICIYDKSLGRYYTQNQELNSRLIVPNSQALDPIYRDYCRLYQGKFDKYCIVSSPSFDSELYFLYGTTRQKQKIVVIFIYPSCSLNKLGREGVLLDRSAIISCGTINPIPEQDVNEVSIEGHTINLFHMFKHCININCKQGIPRGYLFNFFNMQGDIFNYAYMNSILSEIKVNHITGDVSYIMQIN</sequence>
<organism evidence="1 2">
    <name type="scientific">Ehrlichia minasensis</name>
    <dbReference type="NCBI Taxonomy" id="1242993"/>
    <lineage>
        <taxon>Bacteria</taxon>
        <taxon>Pseudomonadati</taxon>
        <taxon>Pseudomonadota</taxon>
        <taxon>Alphaproteobacteria</taxon>
        <taxon>Rickettsiales</taxon>
        <taxon>Anaplasmataceae</taxon>
        <taxon>Ehrlichia</taxon>
    </lineage>
</organism>